<evidence type="ECO:0000313" key="1">
    <source>
        <dbReference type="EMBL" id="MCF5105898.1"/>
    </source>
</evidence>
<protein>
    <submittedName>
        <fullName evidence="1">Uncharacterized protein</fullName>
    </submittedName>
</protein>
<keyword evidence="2" id="KW-1185">Reference proteome</keyword>
<dbReference type="RefSeq" id="WP_076965172.1">
    <property type="nucleotide sequence ID" value="NZ_CBCRYT010000147.1"/>
</dbReference>
<proteinExistence type="predicted"/>
<name>A0ABS9F2I3_9PSED</name>
<dbReference type="GeneID" id="70101686"/>
<evidence type="ECO:0000313" key="2">
    <source>
        <dbReference type="Proteomes" id="UP000814003"/>
    </source>
</evidence>
<reference evidence="1 2" key="1">
    <citation type="submission" date="2019-11" db="EMBL/GenBank/DDBJ databases">
        <title>Epiphytic Pseudomonas syringae from cherry orchards.</title>
        <authorList>
            <person name="Hulin M.T."/>
        </authorList>
    </citation>
    <scope>NUCLEOTIDE SEQUENCE [LARGE SCALE GENOMIC DNA]</scope>
    <source>
        <strain evidence="1 2">PA-6-5B</strain>
    </source>
</reference>
<dbReference type="Proteomes" id="UP000814003">
    <property type="component" value="Unassembled WGS sequence"/>
</dbReference>
<sequence length="72" mass="8426">MKFFSDLSRQLLHTGSKVQRDLDASIKDAIELEGDAEQFYKLLEHLFFTDLAFHEQGRANHMMVKTTFDSFQ</sequence>
<dbReference type="EMBL" id="WKED01000004">
    <property type="protein sequence ID" value="MCF5105898.1"/>
    <property type="molecule type" value="Genomic_DNA"/>
</dbReference>
<comment type="caution">
    <text evidence="1">The sequence shown here is derived from an EMBL/GenBank/DDBJ whole genome shotgun (WGS) entry which is preliminary data.</text>
</comment>
<gene>
    <name evidence="1" type="ORF">GIW56_03515</name>
</gene>
<organism evidence="1 2">
    <name type="scientific">Pseudomonas gessardii</name>
    <dbReference type="NCBI Taxonomy" id="78544"/>
    <lineage>
        <taxon>Bacteria</taxon>
        <taxon>Pseudomonadati</taxon>
        <taxon>Pseudomonadota</taxon>
        <taxon>Gammaproteobacteria</taxon>
        <taxon>Pseudomonadales</taxon>
        <taxon>Pseudomonadaceae</taxon>
        <taxon>Pseudomonas</taxon>
    </lineage>
</organism>
<accession>A0ABS9F2I3</accession>